<comment type="caution">
    <text evidence="3">The sequence shown here is derived from an EMBL/GenBank/DDBJ whole genome shotgun (WGS) entry which is preliminary data.</text>
</comment>
<evidence type="ECO:0000313" key="4">
    <source>
        <dbReference type="Proteomes" id="UP000054653"/>
    </source>
</evidence>
<sequence>MGNITRCSIWPACCQHPALVPSRYVAALSLNDRFHLYPQRAYYLLMSVGILYVQFYGAFIVQCPRPHLRQQRQQKMKKPDLTKSPSHSLLPRKQPITTTEEMDLVELDDAYKCNWGIWFSIFRLLRTEDIMRLAYTSSEMNAMAQSYFNMTYIVFDRPMVAVRELFLRLINLFMNKNKLSTICDEFHKKVYAAHADGSKTSQPGDELKRNSPESES</sequence>
<feature type="region of interest" description="Disordered" evidence="1">
    <location>
        <begin position="196"/>
        <end position="216"/>
    </location>
</feature>
<organism evidence="3 4">
    <name type="scientific">Trichinella britovi</name>
    <name type="common">Parasitic roundworm</name>
    <dbReference type="NCBI Taxonomy" id="45882"/>
    <lineage>
        <taxon>Eukaryota</taxon>
        <taxon>Metazoa</taxon>
        <taxon>Ecdysozoa</taxon>
        <taxon>Nematoda</taxon>
        <taxon>Enoplea</taxon>
        <taxon>Dorylaimia</taxon>
        <taxon>Trichinellida</taxon>
        <taxon>Trichinellidae</taxon>
        <taxon>Trichinella</taxon>
    </lineage>
</organism>
<keyword evidence="2" id="KW-0812">Transmembrane</keyword>
<dbReference type="OrthoDB" id="5921740at2759"/>
<proteinExistence type="predicted"/>
<reference evidence="3 4" key="1">
    <citation type="submission" date="2015-01" db="EMBL/GenBank/DDBJ databases">
        <title>Evolution of Trichinella species and genotypes.</title>
        <authorList>
            <person name="Korhonen P.K."/>
            <person name="Edoardo P."/>
            <person name="Giuseppe L.R."/>
            <person name="Gasser R.B."/>
        </authorList>
    </citation>
    <scope>NUCLEOTIDE SEQUENCE [LARGE SCALE GENOMIC DNA]</scope>
    <source>
        <strain evidence="3">ISS120</strain>
    </source>
</reference>
<protein>
    <recommendedName>
        <fullName evidence="5">F-box domain-containing protein</fullName>
    </recommendedName>
</protein>
<keyword evidence="4" id="KW-1185">Reference proteome</keyword>
<keyword evidence="2" id="KW-0472">Membrane</keyword>
<evidence type="ECO:0008006" key="5">
    <source>
        <dbReference type="Google" id="ProtNLM"/>
    </source>
</evidence>
<dbReference type="Proteomes" id="UP000054653">
    <property type="component" value="Unassembled WGS sequence"/>
</dbReference>
<keyword evidence="2" id="KW-1133">Transmembrane helix</keyword>
<name>A0A0V1DED0_TRIBR</name>
<accession>A0A0V1DED0</accession>
<evidence type="ECO:0000256" key="1">
    <source>
        <dbReference type="SAM" id="MobiDB-lite"/>
    </source>
</evidence>
<evidence type="ECO:0000313" key="3">
    <source>
        <dbReference type="EMBL" id="KRY59934.1"/>
    </source>
</evidence>
<feature type="region of interest" description="Disordered" evidence="1">
    <location>
        <begin position="72"/>
        <end position="92"/>
    </location>
</feature>
<dbReference type="AlphaFoldDB" id="A0A0V1DED0"/>
<gene>
    <name evidence="3" type="ORF">T03_240</name>
</gene>
<dbReference type="EMBL" id="JYDI01000009">
    <property type="protein sequence ID" value="KRY59934.1"/>
    <property type="molecule type" value="Genomic_DNA"/>
</dbReference>
<evidence type="ECO:0000256" key="2">
    <source>
        <dbReference type="SAM" id="Phobius"/>
    </source>
</evidence>
<feature type="transmembrane region" description="Helical" evidence="2">
    <location>
        <begin position="41"/>
        <end position="61"/>
    </location>
</feature>
<feature type="compositionally biased region" description="Basic and acidic residues" evidence="1">
    <location>
        <begin position="205"/>
        <end position="216"/>
    </location>
</feature>